<dbReference type="PATRIC" id="fig|1121353.3.peg.1876"/>
<name>M1UZN9_9CORY</name>
<dbReference type="Pfam" id="PF01757">
    <property type="entry name" value="Acyl_transf_3"/>
    <property type="match status" value="1"/>
</dbReference>
<dbReference type="HOGENOM" id="CLU_050657_0_0_11"/>
<proteinExistence type="inferred from homology"/>
<dbReference type="Proteomes" id="UP000011760">
    <property type="component" value="Chromosome"/>
</dbReference>
<feature type="transmembrane region" description="Helical" evidence="7">
    <location>
        <begin position="137"/>
        <end position="156"/>
    </location>
</feature>
<feature type="transmembrane region" description="Helical" evidence="7">
    <location>
        <begin position="284"/>
        <end position="307"/>
    </location>
</feature>
<keyword evidence="3" id="KW-1003">Cell membrane</keyword>
<feature type="transmembrane region" description="Helical" evidence="7">
    <location>
        <begin position="194"/>
        <end position="212"/>
    </location>
</feature>
<evidence type="ECO:0000259" key="8">
    <source>
        <dbReference type="Pfam" id="PF01757"/>
    </source>
</evidence>
<dbReference type="KEGG" id="ccn:H924_09200"/>
<dbReference type="EMBL" id="CP004354">
    <property type="protein sequence ID" value="AGG67278.1"/>
    <property type="molecule type" value="Genomic_DNA"/>
</dbReference>
<dbReference type="GO" id="GO:0009246">
    <property type="term" value="P:enterobacterial common antigen biosynthetic process"/>
    <property type="evidence" value="ECO:0007669"/>
    <property type="project" value="TreeGrafter"/>
</dbReference>
<sequence length="388" mass="43976">MDWPDIAKGLSILGVVLLHVTMAVPEANNTFLAHLNLLLDPLRMPLFFLVSGFFSVKVLNQSFGQLFRGRIWFYLVPYLFWAPINLYSYNLEAFVVAGVPLPESNRYLAVMVTAANMYWFLFFLMIFNIALWATRKFPGWAIVALMFVPWLFMPAFSEYELVRKTIIFMPAFFIGAYFRPLINNFAKAATNPTTIVIAFMLYVASLAVEVFSDSIRDRESYGVILRSLIHAKNGFATALGGQLTPMDLDHVSALLLRLLALPAGIVLCVWLGKIPPVATLLKFLGRHTLPIYIGHALGLTIFFGYGLRWNFMHIDNTSPSMWQWTSTWMVIAFMCAMLGAYMVHLISRVPVLGWTVVPPRLPAPVDLKQKKLEISNKRLVRSHSRSQA</sequence>
<dbReference type="PANTHER" id="PTHR40074">
    <property type="entry name" value="O-ACETYLTRANSFERASE WECH"/>
    <property type="match status" value="1"/>
</dbReference>
<comment type="subcellular location">
    <subcellularLocation>
        <location evidence="1">Cell membrane</location>
        <topology evidence="1">Multi-pass membrane protein</topology>
    </subcellularLocation>
</comment>
<dbReference type="GO" id="GO:0016413">
    <property type="term" value="F:O-acetyltransferase activity"/>
    <property type="evidence" value="ECO:0007669"/>
    <property type="project" value="TreeGrafter"/>
</dbReference>
<feature type="transmembrane region" description="Helical" evidence="7">
    <location>
        <begin position="107"/>
        <end position="130"/>
    </location>
</feature>
<evidence type="ECO:0000256" key="6">
    <source>
        <dbReference type="ARBA" id="ARBA00023136"/>
    </source>
</evidence>
<dbReference type="PANTHER" id="PTHR40074:SF2">
    <property type="entry name" value="O-ACETYLTRANSFERASE WECH"/>
    <property type="match status" value="1"/>
</dbReference>
<dbReference type="eggNOG" id="COG4763">
    <property type="taxonomic scope" value="Bacteria"/>
</dbReference>
<keyword evidence="10" id="KW-1185">Reference proteome</keyword>
<dbReference type="STRING" id="1121353.H924_09200"/>
<evidence type="ECO:0000313" key="10">
    <source>
        <dbReference type="Proteomes" id="UP000011760"/>
    </source>
</evidence>
<feature type="transmembrane region" description="Helical" evidence="7">
    <location>
        <begin position="162"/>
        <end position="182"/>
    </location>
</feature>
<keyword evidence="4 7" id="KW-0812">Transmembrane</keyword>
<feature type="transmembrane region" description="Helical" evidence="7">
    <location>
        <begin position="42"/>
        <end position="59"/>
    </location>
</feature>
<evidence type="ECO:0000256" key="5">
    <source>
        <dbReference type="ARBA" id="ARBA00022989"/>
    </source>
</evidence>
<feature type="transmembrane region" description="Helical" evidence="7">
    <location>
        <begin position="327"/>
        <end position="346"/>
    </location>
</feature>
<feature type="transmembrane region" description="Helical" evidence="7">
    <location>
        <begin position="71"/>
        <end position="87"/>
    </location>
</feature>
<dbReference type="GO" id="GO:0005886">
    <property type="term" value="C:plasma membrane"/>
    <property type="evidence" value="ECO:0007669"/>
    <property type="project" value="UniProtKB-SubCell"/>
</dbReference>
<keyword evidence="5 7" id="KW-1133">Transmembrane helix</keyword>
<protein>
    <recommendedName>
        <fullName evidence="8">Acyltransferase 3 domain-containing protein</fullName>
    </recommendedName>
</protein>
<evidence type="ECO:0000313" key="9">
    <source>
        <dbReference type="EMBL" id="AGG67278.1"/>
    </source>
</evidence>
<organism evidence="9 10">
    <name type="scientific">Corynebacterium callunae DSM 20147</name>
    <dbReference type="NCBI Taxonomy" id="1121353"/>
    <lineage>
        <taxon>Bacteria</taxon>
        <taxon>Bacillati</taxon>
        <taxon>Actinomycetota</taxon>
        <taxon>Actinomycetes</taxon>
        <taxon>Mycobacteriales</taxon>
        <taxon>Corynebacteriaceae</taxon>
        <taxon>Corynebacterium</taxon>
    </lineage>
</organism>
<evidence type="ECO:0000256" key="2">
    <source>
        <dbReference type="ARBA" id="ARBA00007400"/>
    </source>
</evidence>
<comment type="similarity">
    <text evidence="2">Belongs to the acyltransferase 3 family.</text>
</comment>
<evidence type="ECO:0000256" key="7">
    <source>
        <dbReference type="SAM" id="Phobius"/>
    </source>
</evidence>
<dbReference type="AlphaFoldDB" id="M1UZN9"/>
<accession>M1UZN9</accession>
<feature type="domain" description="Acyltransferase 3" evidence="8">
    <location>
        <begin position="2"/>
        <end position="339"/>
    </location>
</feature>
<evidence type="ECO:0000256" key="1">
    <source>
        <dbReference type="ARBA" id="ARBA00004651"/>
    </source>
</evidence>
<feature type="transmembrane region" description="Helical" evidence="7">
    <location>
        <begin position="254"/>
        <end position="272"/>
    </location>
</feature>
<evidence type="ECO:0000256" key="3">
    <source>
        <dbReference type="ARBA" id="ARBA00022475"/>
    </source>
</evidence>
<keyword evidence="6 7" id="KW-0472">Membrane</keyword>
<dbReference type="InterPro" id="IPR002656">
    <property type="entry name" value="Acyl_transf_3_dom"/>
</dbReference>
<gene>
    <name evidence="9" type="ORF">H924_09200</name>
</gene>
<evidence type="ECO:0000256" key="4">
    <source>
        <dbReference type="ARBA" id="ARBA00022692"/>
    </source>
</evidence>
<reference evidence="9 10" key="1">
    <citation type="submission" date="2013-02" db="EMBL/GenBank/DDBJ databases">
        <title>The complete genome sequence of Corynebacterium callunae DSM 20147.</title>
        <authorList>
            <person name="Ruckert C."/>
            <person name="Albersmeier A."/>
            <person name="Kalinowski J."/>
        </authorList>
    </citation>
    <scope>NUCLEOTIDE SEQUENCE [LARGE SCALE GENOMIC DNA]</scope>
    <source>
        <strain evidence="9 10">DSM 20147</strain>
    </source>
</reference>